<keyword evidence="3 5" id="KW-1133">Transmembrane helix</keyword>
<dbReference type="GO" id="GO:0015179">
    <property type="term" value="F:L-amino acid transmembrane transporter activity"/>
    <property type="evidence" value="ECO:0007669"/>
    <property type="project" value="TreeGrafter"/>
</dbReference>
<feature type="transmembrane region" description="Helical" evidence="5">
    <location>
        <begin position="102"/>
        <end position="124"/>
    </location>
</feature>
<keyword evidence="2 5" id="KW-0812">Transmembrane</keyword>
<dbReference type="OrthoDB" id="438545at2759"/>
<dbReference type="AlphaFoldDB" id="A0A0L0DAF2"/>
<feature type="transmembrane region" description="Helical" evidence="5">
    <location>
        <begin position="226"/>
        <end position="250"/>
    </location>
</feature>
<feature type="transmembrane region" description="Helical" evidence="5">
    <location>
        <begin position="60"/>
        <end position="81"/>
    </location>
</feature>
<evidence type="ECO:0000256" key="4">
    <source>
        <dbReference type="ARBA" id="ARBA00023136"/>
    </source>
</evidence>
<dbReference type="GeneID" id="25569775"/>
<dbReference type="OMA" id="ETWITTI"/>
<dbReference type="Proteomes" id="UP000054408">
    <property type="component" value="Unassembled WGS sequence"/>
</dbReference>
<evidence type="ECO:0000256" key="3">
    <source>
        <dbReference type="ARBA" id="ARBA00022989"/>
    </source>
</evidence>
<comment type="subcellular location">
    <subcellularLocation>
        <location evidence="1">Membrane</location>
        <topology evidence="1">Multi-pass membrane protein</topology>
    </subcellularLocation>
</comment>
<dbReference type="RefSeq" id="XP_013758058.1">
    <property type="nucleotide sequence ID" value="XM_013902604.1"/>
</dbReference>
<accession>A0A0L0DAF2</accession>
<gene>
    <name evidence="7" type="ORF">AMSG_11860</name>
</gene>
<dbReference type="Pfam" id="PF01490">
    <property type="entry name" value="Aa_trans"/>
    <property type="match status" value="1"/>
</dbReference>
<dbReference type="PANTHER" id="PTHR22950">
    <property type="entry name" value="AMINO ACID TRANSPORTER"/>
    <property type="match status" value="1"/>
</dbReference>
<evidence type="ECO:0000256" key="5">
    <source>
        <dbReference type="SAM" id="Phobius"/>
    </source>
</evidence>
<keyword evidence="8" id="KW-1185">Reference proteome</keyword>
<reference evidence="7 8" key="1">
    <citation type="submission" date="2010-05" db="EMBL/GenBank/DDBJ databases">
        <title>The Genome Sequence of Thecamonas trahens ATCC 50062.</title>
        <authorList>
            <consortium name="The Broad Institute Genome Sequencing Platform"/>
            <person name="Russ C."/>
            <person name="Cuomo C."/>
            <person name="Shea T."/>
            <person name="Young S.K."/>
            <person name="Zeng Q."/>
            <person name="Koehrsen M."/>
            <person name="Haas B."/>
            <person name="Borodovsky M."/>
            <person name="Guigo R."/>
            <person name="Alvarado L."/>
            <person name="Berlin A."/>
            <person name="Bochicchio J."/>
            <person name="Borenstein D."/>
            <person name="Chapman S."/>
            <person name="Chen Z."/>
            <person name="Freedman E."/>
            <person name="Gellesch M."/>
            <person name="Goldberg J."/>
            <person name="Griggs A."/>
            <person name="Gujja S."/>
            <person name="Heilman E."/>
            <person name="Heiman D."/>
            <person name="Hepburn T."/>
            <person name="Howarth C."/>
            <person name="Jen D."/>
            <person name="Larson L."/>
            <person name="Mehta T."/>
            <person name="Park D."/>
            <person name="Pearson M."/>
            <person name="Roberts A."/>
            <person name="Saif S."/>
            <person name="Shenoy N."/>
            <person name="Sisk P."/>
            <person name="Stolte C."/>
            <person name="Sykes S."/>
            <person name="Thomson T."/>
            <person name="Walk T."/>
            <person name="White J."/>
            <person name="Yandava C."/>
            <person name="Burger G."/>
            <person name="Gray M.W."/>
            <person name="Holland P.W.H."/>
            <person name="King N."/>
            <person name="Lang F.B.F."/>
            <person name="Roger A.J."/>
            <person name="Ruiz-Trillo I."/>
            <person name="Lander E."/>
            <person name="Nusbaum C."/>
        </authorList>
    </citation>
    <scope>NUCLEOTIDE SEQUENCE [LARGE SCALE GENOMIC DNA]</scope>
    <source>
        <strain evidence="7 8">ATCC 50062</strain>
    </source>
</reference>
<proteinExistence type="predicted"/>
<sequence length="286" mass="31142">MIPLSLLRRISFLAHTSLVAVACMLYLTGMVVAHAITHGWDDSERGNINAVDLSHGRRLAYFNISPQIFVALPIIGFAFASHVQVPTVYEEMRKPTGRRMMFVAWLALITCAVVYLTVGIFGYITFGLSVDGNVFNNFVDEDNPYVGVAKLGLAITLMFSSPLFVHPMRENIVHLHYLVTTPREALAVTKPPLVEAMAWPIHASITIGLLGTTAFLGVLIPNVEVVLSFAGAVIVSILVYILPAAFYLGLRPATDPVWRKHAATALGLWGCVMLVVGTAVVITENV</sequence>
<keyword evidence="4 5" id="KW-0472">Membrane</keyword>
<name>A0A0L0DAF2_THETB</name>
<protein>
    <recommendedName>
        <fullName evidence="6">Amino acid transporter transmembrane domain-containing protein</fullName>
    </recommendedName>
</protein>
<evidence type="ECO:0000313" key="7">
    <source>
        <dbReference type="EMBL" id="KNC49210.1"/>
    </source>
</evidence>
<evidence type="ECO:0000313" key="8">
    <source>
        <dbReference type="Proteomes" id="UP000054408"/>
    </source>
</evidence>
<evidence type="ECO:0000256" key="1">
    <source>
        <dbReference type="ARBA" id="ARBA00004141"/>
    </source>
</evidence>
<dbReference type="EMBL" id="GL349454">
    <property type="protein sequence ID" value="KNC49210.1"/>
    <property type="molecule type" value="Genomic_DNA"/>
</dbReference>
<dbReference type="STRING" id="461836.A0A0L0DAF2"/>
<feature type="transmembrane region" description="Helical" evidence="5">
    <location>
        <begin position="199"/>
        <end position="220"/>
    </location>
</feature>
<evidence type="ECO:0000259" key="6">
    <source>
        <dbReference type="Pfam" id="PF01490"/>
    </source>
</evidence>
<dbReference type="eggNOG" id="KOG1305">
    <property type="taxonomic scope" value="Eukaryota"/>
</dbReference>
<feature type="domain" description="Amino acid transporter transmembrane" evidence="6">
    <location>
        <begin position="2"/>
        <end position="282"/>
    </location>
</feature>
<feature type="transmembrane region" description="Helical" evidence="5">
    <location>
        <begin position="12"/>
        <end position="40"/>
    </location>
</feature>
<dbReference type="PANTHER" id="PTHR22950:SF702">
    <property type="entry name" value="AMINO ACID TRANSPORTER PROTEIN"/>
    <property type="match status" value="1"/>
</dbReference>
<evidence type="ECO:0000256" key="2">
    <source>
        <dbReference type="ARBA" id="ARBA00022692"/>
    </source>
</evidence>
<dbReference type="GO" id="GO:0016020">
    <property type="term" value="C:membrane"/>
    <property type="evidence" value="ECO:0007669"/>
    <property type="project" value="UniProtKB-SubCell"/>
</dbReference>
<dbReference type="InterPro" id="IPR013057">
    <property type="entry name" value="AA_transpt_TM"/>
</dbReference>
<feature type="transmembrane region" description="Helical" evidence="5">
    <location>
        <begin position="262"/>
        <end position="282"/>
    </location>
</feature>
<organism evidence="7 8">
    <name type="scientific">Thecamonas trahens ATCC 50062</name>
    <dbReference type="NCBI Taxonomy" id="461836"/>
    <lineage>
        <taxon>Eukaryota</taxon>
        <taxon>Apusozoa</taxon>
        <taxon>Apusomonadida</taxon>
        <taxon>Apusomonadidae</taxon>
        <taxon>Thecamonas</taxon>
    </lineage>
</organism>